<dbReference type="AlphaFoldDB" id="F2JLE3"/>
<sequence length="170" mass="18082">MVNLLDGITLISVALFLVGFILIGIEMLHPGISMPGVLGSICLVVGVIISADSLQEGTTLAVIILAILGVMLAGILWFLSKGKLRSPIILNEEQNKDKGYISSSDLNYLLGKKGVAATDLRPSGMGNFDGIDFDVISAGKYIQVGTKIQIYEVKGSKLMVKSIEESGEQK</sequence>
<feature type="transmembrane region" description="Helical" evidence="5">
    <location>
        <begin position="32"/>
        <end position="51"/>
    </location>
</feature>
<name>F2JLE3_CELLD</name>
<organism evidence="8 9">
    <name type="scientific">Cellulosilyticum lentocellum (strain ATCC 49066 / DSM 5427 / NCIMB 11756 / RHM5)</name>
    <name type="common">Clostridium lentocellum</name>
    <dbReference type="NCBI Taxonomy" id="642492"/>
    <lineage>
        <taxon>Bacteria</taxon>
        <taxon>Bacillati</taxon>
        <taxon>Bacillota</taxon>
        <taxon>Clostridia</taxon>
        <taxon>Lachnospirales</taxon>
        <taxon>Cellulosilyticaceae</taxon>
        <taxon>Cellulosilyticum</taxon>
    </lineage>
</organism>
<dbReference type="InterPro" id="IPR012340">
    <property type="entry name" value="NA-bd_OB-fold"/>
</dbReference>
<evidence type="ECO:0000313" key="9">
    <source>
        <dbReference type="Proteomes" id="UP000008467"/>
    </source>
</evidence>
<keyword evidence="3 5" id="KW-1133">Transmembrane helix</keyword>
<dbReference type="InterPro" id="IPR002810">
    <property type="entry name" value="NfeD-like_C"/>
</dbReference>
<dbReference type="Pfam" id="PF24961">
    <property type="entry name" value="NfeD_membrane"/>
    <property type="match status" value="1"/>
</dbReference>
<dbReference type="eggNOG" id="COG1030">
    <property type="taxonomic scope" value="Bacteria"/>
</dbReference>
<evidence type="ECO:0000256" key="5">
    <source>
        <dbReference type="SAM" id="Phobius"/>
    </source>
</evidence>
<comment type="subcellular location">
    <subcellularLocation>
        <location evidence="1">Membrane</location>
        <topology evidence="1">Multi-pass membrane protein</topology>
    </subcellularLocation>
</comment>
<dbReference type="KEGG" id="cle:Clole_0492"/>
<dbReference type="Gene3D" id="2.40.50.140">
    <property type="entry name" value="Nucleic acid-binding proteins"/>
    <property type="match status" value="1"/>
</dbReference>
<dbReference type="Proteomes" id="UP000008467">
    <property type="component" value="Chromosome"/>
</dbReference>
<dbReference type="Pfam" id="PF01957">
    <property type="entry name" value="NfeD"/>
    <property type="match status" value="1"/>
</dbReference>
<gene>
    <name evidence="8" type="ordered locus">Clole_0492</name>
</gene>
<feature type="domain" description="NfeD-like C-terminal" evidence="6">
    <location>
        <begin position="109"/>
        <end position="161"/>
    </location>
</feature>
<reference evidence="8 9" key="1">
    <citation type="journal article" date="2011" name="J. Bacteriol.">
        <title>Complete genome sequence of the cellulose-degrading bacterium Cellulosilyticum lentocellum.</title>
        <authorList>
            <consortium name="US DOE Joint Genome Institute"/>
            <person name="Miller D.A."/>
            <person name="Suen G."/>
            <person name="Bruce D."/>
            <person name="Copeland A."/>
            <person name="Cheng J.F."/>
            <person name="Detter C."/>
            <person name="Goodwin L.A."/>
            <person name="Han C.S."/>
            <person name="Hauser L.J."/>
            <person name="Land M.L."/>
            <person name="Lapidus A."/>
            <person name="Lucas S."/>
            <person name="Meincke L."/>
            <person name="Pitluck S."/>
            <person name="Tapia R."/>
            <person name="Teshima H."/>
            <person name="Woyke T."/>
            <person name="Fox B.G."/>
            <person name="Angert E.R."/>
            <person name="Currie C.R."/>
        </authorList>
    </citation>
    <scope>NUCLEOTIDE SEQUENCE [LARGE SCALE GENOMIC DNA]</scope>
    <source>
        <strain evidence="9">ATCC 49066 / DSM 5427 / NCIMB 11756 / RHM5</strain>
    </source>
</reference>
<keyword evidence="4 5" id="KW-0472">Membrane</keyword>
<dbReference type="RefSeq" id="WP_013655532.1">
    <property type="nucleotide sequence ID" value="NC_015275.1"/>
</dbReference>
<evidence type="ECO:0000259" key="7">
    <source>
        <dbReference type="Pfam" id="PF24961"/>
    </source>
</evidence>
<dbReference type="PANTHER" id="PTHR33507:SF3">
    <property type="entry name" value="INNER MEMBRANE PROTEIN YBBJ"/>
    <property type="match status" value="1"/>
</dbReference>
<dbReference type="InterPro" id="IPR056739">
    <property type="entry name" value="NfeD_membrane"/>
</dbReference>
<evidence type="ECO:0000256" key="4">
    <source>
        <dbReference type="ARBA" id="ARBA00023136"/>
    </source>
</evidence>
<dbReference type="GO" id="GO:0005886">
    <property type="term" value="C:plasma membrane"/>
    <property type="evidence" value="ECO:0007669"/>
    <property type="project" value="TreeGrafter"/>
</dbReference>
<dbReference type="EMBL" id="CP002582">
    <property type="protein sequence ID" value="ADZ82231.1"/>
    <property type="molecule type" value="Genomic_DNA"/>
</dbReference>
<evidence type="ECO:0000256" key="1">
    <source>
        <dbReference type="ARBA" id="ARBA00004141"/>
    </source>
</evidence>
<proteinExistence type="predicted"/>
<keyword evidence="2 5" id="KW-0812">Transmembrane</keyword>
<evidence type="ECO:0000259" key="6">
    <source>
        <dbReference type="Pfam" id="PF01957"/>
    </source>
</evidence>
<accession>F2JLE3</accession>
<evidence type="ECO:0000256" key="3">
    <source>
        <dbReference type="ARBA" id="ARBA00022989"/>
    </source>
</evidence>
<keyword evidence="9" id="KW-1185">Reference proteome</keyword>
<dbReference type="PANTHER" id="PTHR33507">
    <property type="entry name" value="INNER MEMBRANE PROTEIN YBBJ"/>
    <property type="match status" value="1"/>
</dbReference>
<feature type="domain" description="NfeD integral membrane" evidence="7">
    <location>
        <begin position="7"/>
        <end position="77"/>
    </location>
</feature>
<dbReference type="STRING" id="642492.Clole_0492"/>
<dbReference type="InterPro" id="IPR052165">
    <property type="entry name" value="Membrane_assoc_protease"/>
</dbReference>
<feature type="transmembrane region" description="Helical" evidence="5">
    <location>
        <begin position="6"/>
        <end position="25"/>
    </location>
</feature>
<evidence type="ECO:0000256" key="2">
    <source>
        <dbReference type="ARBA" id="ARBA00022692"/>
    </source>
</evidence>
<protein>
    <submittedName>
        <fullName evidence="8">Uncharacterized protein</fullName>
    </submittedName>
</protein>
<dbReference type="HOGENOM" id="CLU_087257_2_0_9"/>
<feature type="transmembrane region" description="Helical" evidence="5">
    <location>
        <begin position="57"/>
        <end position="79"/>
    </location>
</feature>
<evidence type="ECO:0000313" key="8">
    <source>
        <dbReference type="EMBL" id="ADZ82231.1"/>
    </source>
</evidence>